<evidence type="ECO:0000313" key="3">
    <source>
        <dbReference type="Proteomes" id="UP000242715"/>
    </source>
</evidence>
<name>A0A2Z6NTY8_TRISU</name>
<reference evidence="3" key="1">
    <citation type="journal article" date="2017" name="Front. Plant Sci.">
        <title>Climate Clever Clovers: New Paradigm to Reduce the Environmental Footprint of Ruminants by Breeding Low Methanogenic Forages Utilizing Haplotype Variation.</title>
        <authorList>
            <person name="Kaur P."/>
            <person name="Appels R."/>
            <person name="Bayer P.E."/>
            <person name="Keeble-Gagnere G."/>
            <person name="Wang J."/>
            <person name="Hirakawa H."/>
            <person name="Shirasawa K."/>
            <person name="Vercoe P."/>
            <person name="Stefanova K."/>
            <person name="Durmic Z."/>
            <person name="Nichols P."/>
            <person name="Revell C."/>
            <person name="Isobe S.N."/>
            <person name="Edwards D."/>
            <person name="Erskine W."/>
        </authorList>
    </citation>
    <scope>NUCLEOTIDE SEQUENCE [LARGE SCALE GENOMIC DNA]</scope>
    <source>
        <strain evidence="3">cv. Daliak</strain>
    </source>
</reference>
<protein>
    <submittedName>
        <fullName evidence="2">Uncharacterized protein</fullName>
    </submittedName>
</protein>
<evidence type="ECO:0000313" key="2">
    <source>
        <dbReference type="EMBL" id="GAU47631.1"/>
    </source>
</evidence>
<evidence type="ECO:0000256" key="1">
    <source>
        <dbReference type="SAM" id="MobiDB-lite"/>
    </source>
</evidence>
<dbReference type="OrthoDB" id="10589957at2759"/>
<proteinExistence type="predicted"/>
<gene>
    <name evidence="2" type="ORF">TSUD_137620</name>
</gene>
<sequence length="62" mass="7273">MEPNDTTISRFKRKQVRNQNMQPSNNTNKENQIRFISTRSQRCKEYHAAKRAPLSPLINGNN</sequence>
<feature type="region of interest" description="Disordered" evidence="1">
    <location>
        <begin position="1"/>
        <end position="62"/>
    </location>
</feature>
<dbReference type="AlphaFoldDB" id="A0A2Z6NTY8"/>
<dbReference type="Proteomes" id="UP000242715">
    <property type="component" value="Unassembled WGS sequence"/>
</dbReference>
<organism evidence="2 3">
    <name type="scientific">Trifolium subterraneum</name>
    <name type="common">Subterranean clover</name>
    <dbReference type="NCBI Taxonomy" id="3900"/>
    <lineage>
        <taxon>Eukaryota</taxon>
        <taxon>Viridiplantae</taxon>
        <taxon>Streptophyta</taxon>
        <taxon>Embryophyta</taxon>
        <taxon>Tracheophyta</taxon>
        <taxon>Spermatophyta</taxon>
        <taxon>Magnoliopsida</taxon>
        <taxon>eudicotyledons</taxon>
        <taxon>Gunneridae</taxon>
        <taxon>Pentapetalae</taxon>
        <taxon>rosids</taxon>
        <taxon>fabids</taxon>
        <taxon>Fabales</taxon>
        <taxon>Fabaceae</taxon>
        <taxon>Papilionoideae</taxon>
        <taxon>50 kb inversion clade</taxon>
        <taxon>NPAAA clade</taxon>
        <taxon>Hologalegina</taxon>
        <taxon>IRL clade</taxon>
        <taxon>Trifolieae</taxon>
        <taxon>Trifolium</taxon>
    </lineage>
</organism>
<accession>A0A2Z6NTY8</accession>
<keyword evidence="3" id="KW-1185">Reference proteome</keyword>
<feature type="compositionally biased region" description="Polar residues" evidence="1">
    <location>
        <begin position="17"/>
        <end position="40"/>
    </location>
</feature>
<dbReference type="EMBL" id="DF974333">
    <property type="protein sequence ID" value="GAU47631.1"/>
    <property type="molecule type" value="Genomic_DNA"/>
</dbReference>